<dbReference type="InterPro" id="IPR045006">
    <property type="entry name" value="CHLI-like"/>
</dbReference>
<reference evidence="2" key="2">
    <citation type="submission" date="2023-03" db="EMBL/GenBank/DDBJ databases">
        <authorList>
            <person name="Zhang Z."/>
        </authorList>
    </citation>
    <scope>NUCLEOTIDE SEQUENCE</scope>
    <source>
        <strain evidence="2">DSA</strain>
    </source>
</reference>
<dbReference type="Gene3D" id="3.40.50.300">
    <property type="entry name" value="P-loop containing nucleotide triphosphate hydrolases"/>
    <property type="match status" value="1"/>
</dbReference>
<dbReference type="PANTHER" id="PTHR32039:SF7">
    <property type="entry name" value="COMPETENCE PROTEIN COMM"/>
    <property type="match status" value="1"/>
</dbReference>
<evidence type="ECO:0000259" key="1">
    <source>
        <dbReference type="Pfam" id="PF13335"/>
    </source>
</evidence>
<organism evidence="2 3">
    <name type="scientific">Desulforamulus aquiferis</name>
    <dbReference type="NCBI Taxonomy" id="1397668"/>
    <lineage>
        <taxon>Bacteria</taxon>
        <taxon>Bacillati</taxon>
        <taxon>Bacillota</taxon>
        <taxon>Clostridia</taxon>
        <taxon>Eubacteriales</taxon>
        <taxon>Peptococcaceae</taxon>
        <taxon>Desulforamulus</taxon>
    </lineage>
</organism>
<comment type="caution">
    <text evidence="2">The sequence shown here is derived from an EMBL/GenBank/DDBJ whole genome shotgun (WGS) entry which is preliminary data.</text>
</comment>
<evidence type="ECO:0000313" key="3">
    <source>
        <dbReference type="Proteomes" id="UP001172911"/>
    </source>
</evidence>
<dbReference type="InterPro" id="IPR027417">
    <property type="entry name" value="P-loop_NTPase"/>
</dbReference>
<dbReference type="EMBL" id="JARPTC010000010">
    <property type="protein sequence ID" value="MDO7787100.1"/>
    <property type="molecule type" value="Genomic_DNA"/>
</dbReference>
<name>A0AAW7ZC46_9FIRM</name>
<protein>
    <recommendedName>
        <fullName evidence="1">Mg chelatase-related protein C-terminal domain-containing protein</fullName>
    </recommendedName>
</protein>
<dbReference type="Pfam" id="PF13335">
    <property type="entry name" value="Mg_chelatase_C"/>
    <property type="match status" value="1"/>
</dbReference>
<feature type="domain" description="Mg chelatase-related protein C-terminal" evidence="1">
    <location>
        <begin position="6"/>
        <end position="102"/>
    </location>
</feature>
<evidence type="ECO:0000313" key="2">
    <source>
        <dbReference type="EMBL" id="MDO7787100.1"/>
    </source>
</evidence>
<reference evidence="2" key="1">
    <citation type="journal article" date="2023" name="J. Hazard. Mater.">
        <title>Anaerobic biodegradation of pyrene and benzo[a]pyrene by a new sulfate-reducing Desulforamulus aquiferis strain DSA.</title>
        <authorList>
            <person name="Zhang Z."/>
            <person name="Sun J."/>
            <person name="Gong X."/>
            <person name="Wang C."/>
            <person name="Wang H."/>
        </authorList>
    </citation>
    <scope>NUCLEOTIDE SEQUENCE</scope>
    <source>
        <strain evidence="2">DSA</strain>
    </source>
</reference>
<dbReference type="Proteomes" id="UP001172911">
    <property type="component" value="Unassembled WGS sequence"/>
</dbReference>
<accession>A0AAW7ZC46</accession>
<dbReference type="AlphaFoldDB" id="A0AAW7ZC46"/>
<dbReference type="InterPro" id="IPR025158">
    <property type="entry name" value="Mg_chelat-rel_C"/>
</dbReference>
<sequence length="107" mass="11832">MGNEEGETSAEIKCRVEQARSIQRERFGDLQVTSNGAMNARQVRQYCQMDQAGSKLLKDAFKSLGLSARSHDKILKVARTIADLEGSPKISVHHLAEAVQYRGSKIS</sequence>
<gene>
    <name evidence="2" type="ORF">P6N53_07705</name>
</gene>
<dbReference type="PANTHER" id="PTHR32039">
    <property type="entry name" value="MAGNESIUM-CHELATASE SUBUNIT CHLI"/>
    <property type="match status" value="1"/>
</dbReference>
<proteinExistence type="predicted"/>
<keyword evidence="3" id="KW-1185">Reference proteome</keyword>
<dbReference type="RefSeq" id="WP_304542294.1">
    <property type="nucleotide sequence ID" value="NZ_JARPTC010000010.1"/>
</dbReference>